<gene>
    <name evidence="1" type="ORF">T265_11539</name>
</gene>
<proteinExistence type="predicted"/>
<evidence type="ECO:0000313" key="1">
    <source>
        <dbReference type="EMBL" id="KER19774.1"/>
    </source>
</evidence>
<name>A0A074ZX68_OPIVI</name>
<dbReference type="AlphaFoldDB" id="A0A074ZX68"/>
<evidence type="ECO:0000313" key="2">
    <source>
        <dbReference type="Proteomes" id="UP000054324"/>
    </source>
</evidence>
<accession>A0A074ZX68</accession>
<dbReference type="CTD" id="20325707"/>
<protein>
    <submittedName>
        <fullName evidence="1">Uncharacterized protein</fullName>
    </submittedName>
</protein>
<sequence length="77" mass="9035">MYLYKCQHGKQKYTSKDLFKRGRVISMSDVQNSCRGLKWINKKKQCADIQLRTNLVLTAKDDLLPLNTLQKAVPFFR</sequence>
<dbReference type="RefSeq" id="XP_009176482.1">
    <property type="nucleotide sequence ID" value="XM_009178218.1"/>
</dbReference>
<dbReference type="KEGG" id="ovi:T265_11539"/>
<organism evidence="1 2">
    <name type="scientific">Opisthorchis viverrini</name>
    <name type="common">Southeast Asian liver fluke</name>
    <dbReference type="NCBI Taxonomy" id="6198"/>
    <lineage>
        <taxon>Eukaryota</taxon>
        <taxon>Metazoa</taxon>
        <taxon>Spiralia</taxon>
        <taxon>Lophotrochozoa</taxon>
        <taxon>Platyhelminthes</taxon>
        <taxon>Trematoda</taxon>
        <taxon>Digenea</taxon>
        <taxon>Opisthorchiida</taxon>
        <taxon>Opisthorchiata</taxon>
        <taxon>Opisthorchiidae</taxon>
        <taxon>Opisthorchis</taxon>
    </lineage>
</organism>
<keyword evidence="2" id="KW-1185">Reference proteome</keyword>
<dbReference type="GeneID" id="20325707"/>
<dbReference type="EMBL" id="KL597141">
    <property type="protein sequence ID" value="KER19774.1"/>
    <property type="molecule type" value="Genomic_DNA"/>
</dbReference>
<dbReference type="Proteomes" id="UP000054324">
    <property type="component" value="Unassembled WGS sequence"/>
</dbReference>
<reference evidence="1 2" key="1">
    <citation type="submission" date="2013-11" db="EMBL/GenBank/DDBJ databases">
        <title>Opisthorchis viverrini - life in the bile duct.</title>
        <authorList>
            <person name="Young N.D."/>
            <person name="Nagarajan N."/>
            <person name="Lin S.J."/>
            <person name="Korhonen P.K."/>
            <person name="Jex A.R."/>
            <person name="Hall R.S."/>
            <person name="Safavi-Hemami H."/>
            <person name="Kaewkong W."/>
            <person name="Bertrand D."/>
            <person name="Gao S."/>
            <person name="Seet Q."/>
            <person name="Wongkham S."/>
            <person name="Teh B.T."/>
            <person name="Wongkham C."/>
            <person name="Intapan P.M."/>
            <person name="Maleewong W."/>
            <person name="Yang X."/>
            <person name="Hu M."/>
            <person name="Wang Z."/>
            <person name="Hofmann A."/>
            <person name="Sternberg P.W."/>
            <person name="Tan P."/>
            <person name="Wang J."/>
            <person name="Gasser R.B."/>
        </authorList>
    </citation>
    <scope>NUCLEOTIDE SEQUENCE [LARGE SCALE GENOMIC DNA]</scope>
</reference>